<dbReference type="Pfam" id="PF19252">
    <property type="entry name" value="HIND"/>
    <property type="match status" value="2"/>
</dbReference>
<comment type="caution">
    <text evidence="7">The sequence shown here is derived from an EMBL/GenBank/DDBJ whole genome shotgun (WGS) entry which is preliminary data.</text>
</comment>
<evidence type="ECO:0000256" key="3">
    <source>
        <dbReference type="ARBA" id="ARBA00022664"/>
    </source>
</evidence>
<dbReference type="GO" id="GO:0046540">
    <property type="term" value="C:U4/U6 x U5 tri-snRNP complex"/>
    <property type="evidence" value="ECO:0007669"/>
    <property type="project" value="InterPro"/>
</dbReference>
<protein>
    <submittedName>
        <fullName evidence="7">U4/U6.U5 tri-snRNP-associated protein 1</fullName>
    </submittedName>
</protein>
<dbReference type="GO" id="GO:0045292">
    <property type="term" value="P:mRNA cis splicing, via spliceosome"/>
    <property type="evidence" value="ECO:0007669"/>
    <property type="project" value="TreeGrafter"/>
</dbReference>
<comment type="similarity">
    <text evidence="2">Belongs to the SNU66/SART1 family.</text>
</comment>
<proteinExistence type="inferred from homology"/>
<organism evidence="7 8">
    <name type="scientific">Fistulifera solaris</name>
    <name type="common">Oleaginous diatom</name>
    <dbReference type="NCBI Taxonomy" id="1519565"/>
    <lineage>
        <taxon>Eukaryota</taxon>
        <taxon>Sar</taxon>
        <taxon>Stramenopiles</taxon>
        <taxon>Ochrophyta</taxon>
        <taxon>Bacillariophyta</taxon>
        <taxon>Bacillariophyceae</taxon>
        <taxon>Bacillariophycidae</taxon>
        <taxon>Naviculales</taxon>
        <taxon>Naviculaceae</taxon>
        <taxon>Fistulifera</taxon>
    </lineage>
</organism>
<reference evidence="7 8" key="1">
    <citation type="journal article" date="2015" name="Plant Cell">
        <title>Oil accumulation by the oleaginous diatom Fistulifera solaris as revealed by the genome and transcriptome.</title>
        <authorList>
            <person name="Tanaka T."/>
            <person name="Maeda Y."/>
            <person name="Veluchamy A."/>
            <person name="Tanaka M."/>
            <person name="Abida H."/>
            <person name="Marechal E."/>
            <person name="Bowler C."/>
            <person name="Muto M."/>
            <person name="Sunaga Y."/>
            <person name="Tanaka M."/>
            <person name="Yoshino T."/>
            <person name="Taniguchi T."/>
            <person name="Fukuda Y."/>
            <person name="Nemoto M."/>
            <person name="Matsumoto M."/>
            <person name="Wong P.S."/>
            <person name="Aburatani S."/>
            <person name="Fujibuchi W."/>
        </authorList>
    </citation>
    <scope>NUCLEOTIDE SEQUENCE [LARGE SCALE GENOMIC DNA]</scope>
    <source>
        <strain evidence="7 8">JPCC DA0580</strain>
    </source>
</reference>
<evidence type="ECO:0000313" key="8">
    <source>
        <dbReference type="Proteomes" id="UP000198406"/>
    </source>
</evidence>
<keyword evidence="4" id="KW-0508">mRNA splicing</keyword>
<evidence type="ECO:0000256" key="4">
    <source>
        <dbReference type="ARBA" id="ARBA00023187"/>
    </source>
</evidence>
<keyword evidence="8" id="KW-1185">Reference proteome</keyword>
<accession>A0A1Z5JHM4</accession>
<dbReference type="Proteomes" id="UP000198406">
    <property type="component" value="Unassembled WGS sequence"/>
</dbReference>
<feature type="compositionally biased region" description="Polar residues" evidence="6">
    <location>
        <begin position="138"/>
        <end position="150"/>
    </location>
</feature>
<dbReference type="PANTHER" id="PTHR14152:SF5">
    <property type="entry name" value="U4_U6.U5 TRI-SNRNP-ASSOCIATED PROTEIN 1"/>
    <property type="match status" value="1"/>
</dbReference>
<dbReference type="GO" id="GO:0000481">
    <property type="term" value="P:maturation of 5S rRNA"/>
    <property type="evidence" value="ECO:0007669"/>
    <property type="project" value="TreeGrafter"/>
</dbReference>
<dbReference type="EMBL" id="BDSP01000068">
    <property type="protein sequence ID" value="GAX13499.1"/>
    <property type="molecule type" value="Genomic_DNA"/>
</dbReference>
<evidence type="ECO:0000256" key="2">
    <source>
        <dbReference type="ARBA" id="ARBA00006076"/>
    </source>
</evidence>
<evidence type="ECO:0000313" key="7">
    <source>
        <dbReference type="EMBL" id="GAX13499.1"/>
    </source>
</evidence>
<dbReference type="OrthoDB" id="5583at2759"/>
<dbReference type="InterPro" id="IPR005011">
    <property type="entry name" value="SNU66/SART1"/>
</dbReference>
<feature type="region of interest" description="Disordered" evidence="6">
    <location>
        <begin position="239"/>
        <end position="403"/>
    </location>
</feature>
<gene>
    <name evidence="7" type="ORF">FisN_UnNu041</name>
</gene>
<feature type="region of interest" description="Disordered" evidence="6">
    <location>
        <begin position="126"/>
        <end position="152"/>
    </location>
</feature>
<keyword evidence="5" id="KW-0539">Nucleus</keyword>
<dbReference type="InterPro" id="IPR045347">
    <property type="entry name" value="HIND"/>
</dbReference>
<dbReference type="AlphaFoldDB" id="A0A1Z5JHM4"/>
<keyword evidence="3" id="KW-0507">mRNA processing</keyword>
<evidence type="ECO:0000256" key="6">
    <source>
        <dbReference type="SAM" id="MobiDB-lite"/>
    </source>
</evidence>
<sequence length="669" mass="74206">MSQDQVIELSVEETNALRLRLGLAPLRGTYSHPLTTASTADSKEAVLEMSVDESNNLRAQLGLPPLRTSENGKVIHAPAVNDAQATQSAERITAAKLQREVQEGISKFTQNKLEENSTAKAWAAKMRSKKSIDEVEATPTTASSSSINQLQHKDRDLEGLQVVHGVDELVEGSTTVLTLSDVSLLQQDEHRKVVGLNDEEQQLENVQLAERHKIEKGLKEKRRVEMGMGRAGGYAGFDDDEFEELGGPSQAMGPNSTKTRKRKGFQIGAHWNTEDDEPDLFAAEKGGSPSGSNKESRVQAKRQEKKREKKSKRKAYDSEDEVENEATVSSDPILAIEAVTAHKKRRRSNSEESEKGGDSEVQQIKATKRNKYEAALERGNSRTNQVFSAPKKPVTQDEDAEPDDAFLDAALDKARRLGRLKALSGLQRSGAASIVQAVQNSVSTLPALDGGVEFSIDETREFTRALQTRVEQTRRERKGELNTSIKAEKEEENYMEPAEELNEMAKFVRDDAPLEGLTGATTSIGRGVGTFLQLLQKTGETALKNGGREEMRGRAKDEKTYEDYEELDLSKVVRLDMTTATAKDKELAQREVKLEYRDSHGRLLTRKEAFRELCYQFHGHGSGKRKEEKKLQQIAREQAEARAAKQDHTLGALKATQKATGKAFVVHKT</sequence>
<evidence type="ECO:0000256" key="1">
    <source>
        <dbReference type="ARBA" id="ARBA00004123"/>
    </source>
</evidence>
<evidence type="ECO:0000256" key="5">
    <source>
        <dbReference type="ARBA" id="ARBA00023242"/>
    </source>
</evidence>
<dbReference type="Pfam" id="PF03343">
    <property type="entry name" value="SART-1"/>
    <property type="match status" value="1"/>
</dbReference>
<feature type="compositionally biased region" description="Basic and acidic residues" evidence="6">
    <location>
        <begin position="348"/>
        <end position="358"/>
    </location>
</feature>
<feature type="compositionally biased region" description="Basic and acidic residues" evidence="6">
    <location>
        <begin position="294"/>
        <end position="306"/>
    </location>
</feature>
<comment type="subcellular location">
    <subcellularLocation>
        <location evidence="1">Nucleus</location>
    </subcellularLocation>
</comment>
<dbReference type="InParanoid" id="A0A1Z5JHM4"/>
<feature type="compositionally biased region" description="Basic and acidic residues" evidence="6">
    <location>
        <begin position="370"/>
        <end position="380"/>
    </location>
</feature>
<name>A0A1Z5JHM4_FISSO</name>
<dbReference type="PANTHER" id="PTHR14152">
    <property type="entry name" value="SQUAMOUS CELL CARCINOMA ANTIGEN RECOGNISED BY CYTOTOXIC T LYMPHOCYTES"/>
    <property type="match status" value="1"/>
</dbReference>